<evidence type="ECO:0000256" key="5">
    <source>
        <dbReference type="ARBA" id="ARBA00022989"/>
    </source>
</evidence>
<evidence type="ECO:0000256" key="7">
    <source>
        <dbReference type="ARBA" id="ARBA00023136"/>
    </source>
</evidence>
<reference evidence="11 12" key="1">
    <citation type="journal article" date="2015" name="Genome Announc.">
        <title>Complete Genome Sequence of the Novel Leech Symbiont Mucinivorans hirudinis M3T.</title>
        <authorList>
            <person name="Nelson M.C."/>
            <person name="Bomar L."/>
            <person name="Graf J."/>
        </authorList>
    </citation>
    <scope>NUCLEOTIDE SEQUENCE [LARGE SCALE GENOMIC DNA]</scope>
    <source>
        <strain evidence="12">M3</strain>
    </source>
</reference>
<proteinExistence type="inferred from homology"/>
<keyword evidence="9 10" id="KW-1208">Phospholipid metabolism</keyword>
<dbReference type="GO" id="GO:0008654">
    <property type="term" value="P:phospholipid biosynthetic process"/>
    <property type="evidence" value="ECO:0007669"/>
    <property type="project" value="UniProtKB-UniRule"/>
</dbReference>
<dbReference type="OrthoDB" id="9777124at2"/>
<comment type="similarity">
    <text evidence="10">Belongs to the PlsY family.</text>
</comment>
<dbReference type="Proteomes" id="UP000027616">
    <property type="component" value="Chromosome I"/>
</dbReference>
<dbReference type="EC" id="2.3.1.275" evidence="10"/>
<dbReference type="Pfam" id="PF02660">
    <property type="entry name" value="G3P_acyltransf"/>
    <property type="match status" value="1"/>
</dbReference>
<comment type="function">
    <text evidence="10">Catalyzes the transfer of an acyl group from acyl-phosphate (acyl-PO(4)) to glycerol-3-phosphate (G3P) to form lysophosphatidic acid (LPA). This enzyme utilizes acyl-phosphate as fatty acyl donor, but not acyl-CoA or acyl-ACP.</text>
</comment>
<dbReference type="EMBL" id="HG934468">
    <property type="protein sequence ID" value="CDN32192.1"/>
    <property type="molecule type" value="Genomic_DNA"/>
</dbReference>
<dbReference type="GO" id="GO:0005886">
    <property type="term" value="C:plasma membrane"/>
    <property type="evidence" value="ECO:0007669"/>
    <property type="project" value="UniProtKB-SubCell"/>
</dbReference>
<comment type="pathway">
    <text evidence="10">Lipid metabolism; phospholipid metabolism.</text>
</comment>
<evidence type="ECO:0000256" key="3">
    <source>
        <dbReference type="ARBA" id="ARBA00022679"/>
    </source>
</evidence>
<dbReference type="HAMAP" id="MF_01043">
    <property type="entry name" value="PlsY"/>
    <property type="match status" value="1"/>
</dbReference>
<dbReference type="STRING" id="1433126.BN938_2119"/>
<dbReference type="KEGG" id="rbc:BN938_2119"/>
<dbReference type="UniPathway" id="UPA00085"/>
<organism evidence="11 12">
    <name type="scientific">Mucinivorans hirudinis</name>
    <dbReference type="NCBI Taxonomy" id="1433126"/>
    <lineage>
        <taxon>Bacteria</taxon>
        <taxon>Pseudomonadati</taxon>
        <taxon>Bacteroidota</taxon>
        <taxon>Bacteroidia</taxon>
        <taxon>Bacteroidales</taxon>
        <taxon>Rikenellaceae</taxon>
        <taxon>Mucinivorans</taxon>
    </lineage>
</organism>
<gene>
    <name evidence="10" type="primary">plsY</name>
    <name evidence="11" type="ORF">BN938_2119</name>
</gene>
<dbReference type="PATRIC" id="fig|1433126.3.peg.2092"/>
<evidence type="ECO:0000313" key="12">
    <source>
        <dbReference type="Proteomes" id="UP000027616"/>
    </source>
</evidence>
<keyword evidence="6 10" id="KW-0443">Lipid metabolism</keyword>
<name>A0A060R9D7_9BACT</name>
<evidence type="ECO:0000256" key="9">
    <source>
        <dbReference type="ARBA" id="ARBA00023264"/>
    </source>
</evidence>
<comment type="catalytic activity">
    <reaction evidence="10">
        <text>an acyl phosphate + sn-glycerol 3-phosphate = a 1-acyl-sn-glycero-3-phosphate + phosphate</text>
        <dbReference type="Rhea" id="RHEA:34075"/>
        <dbReference type="ChEBI" id="CHEBI:43474"/>
        <dbReference type="ChEBI" id="CHEBI:57597"/>
        <dbReference type="ChEBI" id="CHEBI:57970"/>
        <dbReference type="ChEBI" id="CHEBI:59918"/>
        <dbReference type="EC" id="2.3.1.275"/>
    </reaction>
</comment>
<sequence>MEVVIIVSLIVTAYLLGSIPSAVWIGKRFYGVDVREHGSKNAGATNVLRVLGRRAAVPVFAIDAAKGYAAVMLSFLSPLTPYGEPFFNLRIALIVVAVAGHIFPIFAGFRGGKGVATISGCLIAMSPVPLLCSFAAFAIVFLITHYVSLGSIVAALLFPLFTFVKFYLFEREVSPTMMIFSVIVAAVLIFMHRKNFRRLKEGTESKTYLFKKR</sequence>
<comment type="subunit">
    <text evidence="10">Probably interacts with PlsX.</text>
</comment>
<protein>
    <recommendedName>
        <fullName evidence="10">Glycerol-3-phosphate acyltransferase</fullName>
    </recommendedName>
    <alternativeName>
        <fullName evidence="10">Acyl-PO4 G3P acyltransferase</fullName>
    </alternativeName>
    <alternativeName>
        <fullName evidence="10">Acyl-phosphate--glycerol-3-phosphate acyltransferase</fullName>
    </alternativeName>
    <alternativeName>
        <fullName evidence="10">G3P acyltransferase</fullName>
        <shortName evidence="10">GPAT</shortName>
        <ecNumber evidence="10">2.3.1.275</ecNumber>
    </alternativeName>
    <alternativeName>
        <fullName evidence="10">Lysophosphatidic acid synthase</fullName>
        <shortName evidence="10">LPA synthase</shortName>
    </alternativeName>
</protein>
<evidence type="ECO:0000256" key="4">
    <source>
        <dbReference type="ARBA" id="ARBA00022692"/>
    </source>
</evidence>
<keyword evidence="4 10" id="KW-0812">Transmembrane</keyword>
<keyword evidence="2 10" id="KW-0444">Lipid biosynthesis</keyword>
<dbReference type="AlphaFoldDB" id="A0A060R9D7"/>
<dbReference type="NCBIfam" id="TIGR00023">
    <property type="entry name" value="glycerol-3-phosphate 1-O-acyltransferase PlsY"/>
    <property type="match status" value="1"/>
</dbReference>
<evidence type="ECO:0000256" key="10">
    <source>
        <dbReference type="HAMAP-Rule" id="MF_01043"/>
    </source>
</evidence>
<keyword evidence="1 10" id="KW-1003">Cell membrane</keyword>
<feature type="transmembrane region" description="Helical" evidence="10">
    <location>
        <begin position="173"/>
        <end position="191"/>
    </location>
</feature>
<keyword evidence="7 10" id="KW-0472">Membrane</keyword>
<evidence type="ECO:0000256" key="1">
    <source>
        <dbReference type="ARBA" id="ARBA00022475"/>
    </source>
</evidence>
<evidence type="ECO:0000256" key="8">
    <source>
        <dbReference type="ARBA" id="ARBA00023209"/>
    </source>
</evidence>
<dbReference type="HOGENOM" id="CLU_081254_3_0_10"/>
<keyword evidence="5 10" id="KW-1133">Transmembrane helix</keyword>
<evidence type="ECO:0000313" key="11">
    <source>
        <dbReference type="EMBL" id="CDN32192.1"/>
    </source>
</evidence>
<accession>A0A060R9D7</accession>
<feature type="transmembrane region" description="Helical" evidence="10">
    <location>
        <begin position="130"/>
        <end position="161"/>
    </location>
</feature>
<keyword evidence="8 10" id="KW-0594">Phospholipid biosynthesis</keyword>
<keyword evidence="11" id="KW-0012">Acyltransferase</keyword>
<dbReference type="eggNOG" id="COG0344">
    <property type="taxonomic scope" value="Bacteria"/>
</dbReference>
<evidence type="ECO:0000256" key="2">
    <source>
        <dbReference type="ARBA" id="ARBA00022516"/>
    </source>
</evidence>
<comment type="subcellular location">
    <subcellularLocation>
        <location evidence="10">Cell membrane</location>
        <topology evidence="10">Multi-pass membrane protein</topology>
    </subcellularLocation>
</comment>
<dbReference type="PANTHER" id="PTHR30309">
    <property type="entry name" value="INNER MEMBRANE PROTEIN YGIH"/>
    <property type="match status" value="1"/>
</dbReference>
<dbReference type="InterPro" id="IPR003811">
    <property type="entry name" value="G3P_acylTferase_PlsY"/>
</dbReference>
<dbReference type="PANTHER" id="PTHR30309:SF0">
    <property type="entry name" value="GLYCEROL-3-PHOSPHATE ACYLTRANSFERASE-RELATED"/>
    <property type="match status" value="1"/>
</dbReference>
<keyword evidence="12" id="KW-1185">Reference proteome</keyword>
<dbReference type="SMART" id="SM01207">
    <property type="entry name" value="G3P_acyltransf"/>
    <property type="match status" value="1"/>
</dbReference>
<evidence type="ECO:0000256" key="6">
    <source>
        <dbReference type="ARBA" id="ARBA00023098"/>
    </source>
</evidence>
<keyword evidence="3 10" id="KW-0808">Transferase</keyword>
<dbReference type="GO" id="GO:0043772">
    <property type="term" value="F:acyl-phosphate glycerol-3-phosphate acyltransferase activity"/>
    <property type="evidence" value="ECO:0007669"/>
    <property type="project" value="UniProtKB-UniRule"/>
</dbReference>
<feature type="transmembrane region" description="Helical" evidence="10">
    <location>
        <begin position="6"/>
        <end position="25"/>
    </location>
</feature>
<feature type="transmembrane region" description="Helical" evidence="10">
    <location>
        <begin position="89"/>
        <end position="109"/>
    </location>
</feature>